<dbReference type="EMBL" id="FNMZ01000011">
    <property type="protein sequence ID" value="SDX85510.1"/>
    <property type="molecule type" value="Genomic_DNA"/>
</dbReference>
<organism evidence="3 4">
    <name type="scientific">Albimonas donghaensis</name>
    <dbReference type="NCBI Taxonomy" id="356660"/>
    <lineage>
        <taxon>Bacteria</taxon>
        <taxon>Pseudomonadati</taxon>
        <taxon>Pseudomonadota</taxon>
        <taxon>Alphaproteobacteria</taxon>
        <taxon>Rhodobacterales</taxon>
        <taxon>Paracoccaceae</taxon>
        <taxon>Albimonas</taxon>
    </lineage>
</organism>
<keyword evidence="2" id="KW-0812">Transmembrane</keyword>
<name>A0A1H3F3Q5_9RHOB</name>
<dbReference type="AlphaFoldDB" id="A0A1H3F3Q5"/>
<sequence length="107" mass="11340">MLRPPARPRPRPRPGPRGKTPYDPNRLPKFILRHAINGIVAGWVAMLALIWLDLGGLGARLAASPDGDLATALLAIGFGVTFGFVGIGYGVLIVLPGLEPPRDAPED</sequence>
<dbReference type="STRING" id="356660.SAMN05444336_111111"/>
<dbReference type="Proteomes" id="UP000199118">
    <property type="component" value="Unassembled WGS sequence"/>
</dbReference>
<gene>
    <name evidence="3" type="ORF">SAMN05444336_111111</name>
</gene>
<evidence type="ECO:0000313" key="4">
    <source>
        <dbReference type="Proteomes" id="UP000199118"/>
    </source>
</evidence>
<accession>A0A1H3F3Q5</accession>
<feature type="transmembrane region" description="Helical" evidence="2">
    <location>
        <begin position="35"/>
        <end position="52"/>
    </location>
</feature>
<evidence type="ECO:0000256" key="1">
    <source>
        <dbReference type="SAM" id="MobiDB-lite"/>
    </source>
</evidence>
<evidence type="ECO:0000313" key="3">
    <source>
        <dbReference type="EMBL" id="SDX85510.1"/>
    </source>
</evidence>
<keyword evidence="4" id="KW-1185">Reference proteome</keyword>
<evidence type="ECO:0000256" key="2">
    <source>
        <dbReference type="SAM" id="Phobius"/>
    </source>
</evidence>
<reference evidence="3 4" key="1">
    <citation type="submission" date="2016-10" db="EMBL/GenBank/DDBJ databases">
        <authorList>
            <person name="de Groot N.N."/>
        </authorList>
    </citation>
    <scope>NUCLEOTIDE SEQUENCE [LARGE SCALE GENOMIC DNA]</scope>
    <source>
        <strain evidence="3 4">DSM 17890</strain>
    </source>
</reference>
<keyword evidence="2" id="KW-1133">Transmembrane helix</keyword>
<feature type="region of interest" description="Disordered" evidence="1">
    <location>
        <begin position="1"/>
        <end position="24"/>
    </location>
</feature>
<feature type="compositionally biased region" description="Basic residues" evidence="1">
    <location>
        <begin position="1"/>
        <end position="16"/>
    </location>
</feature>
<protein>
    <submittedName>
        <fullName evidence="3">Uncharacterized protein</fullName>
    </submittedName>
</protein>
<feature type="transmembrane region" description="Helical" evidence="2">
    <location>
        <begin position="72"/>
        <end position="95"/>
    </location>
</feature>
<proteinExistence type="predicted"/>
<keyword evidence="2" id="KW-0472">Membrane</keyword>